<organism evidence="8 9">
    <name type="scientific">Datura stramonium</name>
    <name type="common">Jimsonweed</name>
    <name type="synonym">Common thornapple</name>
    <dbReference type="NCBI Taxonomy" id="4076"/>
    <lineage>
        <taxon>Eukaryota</taxon>
        <taxon>Viridiplantae</taxon>
        <taxon>Streptophyta</taxon>
        <taxon>Embryophyta</taxon>
        <taxon>Tracheophyta</taxon>
        <taxon>Spermatophyta</taxon>
        <taxon>Magnoliopsida</taxon>
        <taxon>eudicotyledons</taxon>
        <taxon>Gunneridae</taxon>
        <taxon>Pentapetalae</taxon>
        <taxon>asterids</taxon>
        <taxon>lamiids</taxon>
        <taxon>Solanales</taxon>
        <taxon>Solanaceae</taxon>
        <taxon>Solanoideae</taxon>
        <taxon>Datureae</taxon>
        <taxon>Datura</taxon>
    </lineage>
</organism>
<feature type="domain" description="Myb-like" evidence="7">
    <location>
        <begin position="139"/>
        <end position="198"/>
    </location>
</feature>
<comment type="caution">
    <text evidence="8">The sequence shown here is derived from an EMBL/GenBank/DDBJ whole genome shotgun (WGS) entry which is preliminary data.</text>
</comment>
<evidence type="ECO:0000313" key="8">
    <source>
        <dbReference type="EMBL" id="MCD7458989.1"/>
    </source>
</evidence>
<evidence type="ECO:0000259" key="7">
    <source>
        <dbReference type="PROSITE" id="PS50090"/>
    </source>
</evidence>
<evidence type="ECO:0000313" key="9">
    <source>
        <dbReference type="Proteomes" id="UP000823775"/>
    </source>
</evidence>
<dbReference type="PROSITE" id="PS50090">
    <property type="entry name" value="MYB_LIKE"/>
    <property type="match status" value="2"/>
</dbReference>
<dbReference type="EMBL" id="JACEIK010000554">
    <property type="protein sequence ID" value="MCD7458989.1"/>
    <property type="molecule type" value="Genomic_DNA"/>
</dbReference>
<evidence type="ECO:0000256" key="1">
    <source>
        <dbReference type="ARBA" id="ARBA00004123"/>
    </source>
</evidence>
<dbReference type="Proteomes" id="UP000823775">
    <property type="component" value="Unassembled WGS sequence"/>
</dbReference>
<comment type="subcellular location">
    <subcellularLocation>
        <location evidence="1">Nucleus</location>
    </subcellularLocation>
</comment>
<keyword evidence="2" id="KW-0805">Transcription regulation</keyword>
<keyword evidence="5" id="KW-0539">Nucleus</keyword>
<sequence>MEDHHQYGMADLRQYMNGGGRPIFGSIQAAAAVLPSELIPATAHQQQQQLNRTNLGPGHHHQYEMVMGSMTQVPSSSSSAHGLTTHHHHHQHQHRHQHEFLTDSSPVGAATTSAGFSGMDQMETGGGGGCVGGGGDGSGRWPRQETLTLLEIRSRLDSKFKEANQKGPLWDEISRIMCEEHGYQRTGKKCREKFENLYKYYKKTKEGKAGRQDGKHYRFFRQLEALYGETSNNISASGSEALHLGSHFPYNPVNSNNFQHQQQQAPTLSDSPSLISSSEFNTTSSDQDSDQEYKIMGKKRRGKRSLKAKIKDFIDEQMRKLMEKQEAWLEKMMKMIEHKEQERISREEEWRNQETIRMEREHKFWANERAWIEARDASLMEAVHKLSGKDLMINSTSINSNPRYHDPDVEDIVDIRGMKDGVDQHWSESEITRLIQLRTSMESRFQQLGDDDNDDDDHVLWEEIGAKMTILGYEKSGTMCKNKWSNIINSYLIKCNKKRKDQNTTTSLSSCYNNNSNHHVQINNQYYEADGSSCFRYLMGDHAHQQQNLWENYELKLTKGGGDGDGGGGGGGNN</sequence>
<keyword evidence="3" id="KW-0238">DNA-binding</keyword>
<proteinExistence type="predicted"/>
<dbReference type="InterPro" id="IPR001005">
    <property type="entry name" value="SANT/Myb"/>
</dbReference>
<name>A0ABS8SJM6_DATST</name>
<reference evidence="8 9" key="1">
    <citation type="journal article" date="2021" name="BMC Genomics">
        <title>Datura genome reveals duplications of psychoactive alkaloid biosynthetic genes and high mutation rate following tissue culture.</title>
        <authorList>
            <person name="Rajewski A."/>
            <person name="Carter-House D."/>
            <person name="Stajich J."/>
            <person name="Litt A."/>
        </authorList>
    </citation>
    <scope>NUCLEOTIDE SEQUENCE [LARGE SCALE GENOMIC DNA]</scope>
    <source>
        <strain evidence="8">AR-01</strain>
    </source>
</reference>
<dbReference type="Gene3D" id="1.10.10.60">
    <property type="entry name" value="Homeodomain-like"/>
    <property type="match status" value="2"/>
</dbReference>
<feature type="domain" description="Myb-like" evidence="7">
    <location>
        <begin position="426"/>
        <end position="488"/>
    </location>
</feature>
<evidence type="ECO:0000256" key="2">
    <source>
        <dbReference type="ARBA" id="ARBA00023015"/>
    </source>
</evidence>
<keyword evidence="9" id="KW-1185">Reference proteome</keyword>
<evidence type="ECO:0000256" key="3">
    <source>
        <dbReference type="ARBA" id="ARBA00023125"/>
    </source>
</evidence>
<evidence type="ECO:0000256" key="6">
    <source>
        <dbReference type="SAM" id="MobiDB-lite"/>
    </source>
</evidence>
<feature type="region of interest" description="Disordered" evidence="6">
    <location>
        <begin position="253"/>
        <end position="301"/>
    </location>
</feature>
<feature type="compositionally biased region" description="Polar residues" evidence="6">
    <location>
        <begin position="253"/>
        <end position="268"/>
    </location>
</feature>
<feature type="compositionally biased region" description="Polar residues" evidence="6">
    <location>
        <begin position="72"/>
        <end position="82"/>
    </location>
</feature>
<feature type="compositionally biased region" description="Low complexity" evidence="6">
    <location>
        <begin position="269"/>
        <end position="278"/>
    </location>
</feature>
<feature type="region of interest" description="Disordered" evidence="6">
    <location>
        <begin position="72"/>
        <end position="95"/>
    </location>
</feature>
<dbReference type="CDD" id="cd12203">
    <property type="entry name" value="GT1"/>
    <property type="match status" value="2"/>
</dbReference>
<gene>
    <name evidence="8" type="ORF">HAX54_039770</name>
</gene>
<dbReference type="InterPro" id="IPR044822">
    <property type="entry name" value="Myb_DNA-bind_4"/>
</dbReference>
<evidence type="ECO:0000256" key="4">
    <source>
        <dbReference type="ARBA" id="ARBA00023163"/>
    </source>
</evidence>
<evidence type="ECO:0000256" key="5">
    <source>
        <dbReference type="ARBA" id="ARBA00023242"/>
    </source>
</evidence>
<feature type="compositionally biased region" description="Basic residues" evidence="6">
    <location>
        <begin position="84"/>
        <end position="95"/>
    </location>
</feature>
<dbReference type="SMART" id="SM00717">
    <property type="entry name" value="SANT"/>
    <property type="match status" value="2"/>
</dbReference>
<dbReference type="PANTHER" id="PTHR21654">
    <property type="entry name" value="FI21293P1"/>
    <property type="match status" value="1"/>
</dbReference>
<accession>A0ABS8SJM6</accession>
<keyword evidence="4" id="KW-0804">Transcription</keyword>
<dbReference type="PANTHER" id="PTHR21654:SF60">
    <property type="entry name" value="TRIHELIX TRANSCRIPTION FACTOR PTL"/>
    <property type="match status" value="1"/>
</dbReference>
<protein>
    <recommendedName>
        <fullName evidence="7">Myb-like domain-containing protein</fullName>
    </recommendedName>
</protein>
<dbReference type="Pfam" id="PF13837">
    <property type="entry name" value="Myb_DNA-bind_4"/>
    <property type="match status" value="2"/>
</dbReference>